<dbReference type="SUPFAM" id="SSF49899">
    <property type="entry name" value="Concanavalin A-like lectins/glucanases"/>
    <property type="match status" value="1"/>
</dbReference>
<dbReference type="InterPro" id="IPR013320">
    <property type="entry name" value="ConA-like_dom_sf"/>
</dbReference>
<keyword evidence="2" id="KW-1015">Disulfide bond</keyword>
<dbReference type="Gene3D" id="2.60.120.200">
    <property type="match status" value="1"/>
</dbReference>
<keyword evidence="5" id="KW-1185">Reference proteome</keyword>
<dbReference type="SMART" id="SM00560">
    <property type="entry name" value="LamGL"/>
    <property type="match status" value="1"/>
</dbReference>
<reference evidence="4 5" key="1">
    <citation type="submission" date="2020-08" db="EMBL/GenBank/DDBJ databases">
        <title>Description of Clavibacter zhangzhiyonge sp. nov., a phytopathogenic actinobacterium isolated from barley seeds, causing leaf brown spot and decline.</title>
        <authorList>
            <person name="Tian Q."/>
            <person name="Chuan J."/>
            <person name="Zhao W."/>
            <person name="Li X."/>
        </authorList>
    </citation>
    <scope>NUCLEOTIDE SEQUENCE [LARGE SCALE GENOMIC DNA]</scope>
    <source>
        <strain evidence="4 5">DM1</strain>
    </source>
</reference>
<evidence type="ECO:0000259" key="3">
    <source>
        <dbReference type="SMART" id="SM00560"/>
    </source>
</evidence>
<dbReference type="Pfam" id="PF13385">
    <property type="entry name" value="Laminin_G_3"/>
    <property type="match status" value="1"/>
</dbReference>
<sequence length="298" mass="30481">MSVVARLLRRTAASDAPAGPRRASRLAGIAAAVSAAALGAVLLLAPGTNGAYTASIRNTNNTAASSAAFFTCSSAFAADRADALFAYPLNEATGSTTAVDAATGAYPGTYRGAMASDTTSTRACPRDTGGAYVLDGSDFVTNALQARGPAVFSTEVWFKTTVKGGKLIGFGNSQSGSSSAYDRHTYISTTGQLAFGTYNGGYQTIVSPASVADGAWHHVVATMSSAGMVLYLDGARVAGNAAFTAPESNSGYWRIGYDNTSGWPNAGSAYFVGSMRFAAVYKTALTPAQVQAHYTAGR</sequence>
<gene>
    <name evidence="4" type="ORF">H9X71_00350</name>
</gene>
<dbReference type="InterPro" id="IPR006558">
    <property type="entry name" value="LamG-like"/>
</dbReference>
<feature type="domain" description="LamG-like jellyroll fold" evidence="3">
    <location>
        <begin position="150"/>
        <end position="288"/>
    </location>
</feature>
<accession>A0A7L7Z2F7</accession>
<dbReference type="RefSeq" id="WP_191147804.1">
    <property type="nucleotide sequence ID" value="NZ_CP061274.1"/>
</dbReference>
<evidence type="ECO:0000313" key="4">
    <source>
        <dbReference type="EMBL" id="QOD43867.1"/>
    </source>
</evidence>
<evidence type="ECO:0000256" key="2">
    <source>
        <dbReference type="ARBA" id="ARBA00023157"/>
    </source>
</evidence>
<protein>
    <submittedName>
        <fullName evidence="4">LamG domain-containing protein</fullName>
    </submittedName>
</protein>
<dbReference type="Proteomes" id="UP000516660">
    <property type="component" value="Chromosome"/>
</dbReference>
<keyword evidence="1" id="KW-0732">Signal</keyword>
<proteinExistence type="predicted"/>
<name>A0A7L7Z2F7_9MICO</name>
<dbReference type="AlphaFoldDB" id="A0A7L7Z2F7"/>
<organism evidence="4 5">
    <name type="scientific">Clavibacter zhangzhiyongii</name>
    <dbReference type="NCBI Taxonomy" id="2768071"/>
    <lineage>
        <taxon>Bacteria</taxon>
        <taxon>Bacillati</taxon>
        <taxon>Actinomycetota</taxon>
        <taxon>Actinomycetes</taxon>
        <taxon>Micrococcales</taxon>
        <taxon>Microbacteriaceae</taxon>
        <taxon>Clavibacter</taxon>
    </lineage>
</organism>
<evidence type="ECO:0000313" key="5">
    <source>
        <dbReference type="Proteomes" id="UP000516660"/>
    </source>
</evidence>
<dbReference type="KEGG" id="czh:H9X71_00350"/>
<evidence type="ECO:0000256" key="1">
    <source>
        <dbReference type="ARBA" id="ARBA00022729"/>
    </source>
</evidence>
<dbReference type="EMBL" id="CP061274">
    <property type="protein sequence ID" value="QOD43867.1"/>
    <property type="molecule type" value="Genomic_DNA"/>
</dbReference>